<dbReference type="Pfam" id="PF00149">
    <property type="entry name" value="Metallophos"/>
    <property type="match status" value="1"/>
</dbReference>
<dbReference type="EMBL" id="AASE01000009">
    <property type="protein sequence ID" value="EAT58953.1"/>
    <property type="molecule type" value="Genomic_DNA"/>
</dbReference>
<protein>
    <submittedName>
        <fullName evidence="8">Metallophosphoesterase</fullName>
    </submittedName>
</protein>
<dbReference type="GO" id="GO:0016020">
    <property type="term" value="C:membrane"/>
    <property type="evidence" value="ECO:0007669"/>
    <property type="project" value="GOC"/>
</dbReference>
<proteinExistence type="predicted"/>
<feature type="chain" id="PRO_5004179271" evidence="6">
    <location>
        <begin position="28"/>
        <end position="456"/>
    </location>
</feature>
<dbReference type="OrthoDB" id="932843at2"/>
<keyword evidence="4" id="KW-0472">Membrane</keyword>
<evidence type="ECO:0000256" key="5">
    <source>
        <dbReference type="ARBA" id="ARBA00023211"/>
    </source>
</evidence>
<comment type="caution">
    <text evidence="8">The sequence shown here is derived from an EMBL/GenBank/DDBJ whole genome shotgun (WGS) entry which is preliminary data.</text>
</comment>
<evidence type="ECO:0000256" key="4">
    <source>
        <dbReference type="ARBA" id="ARBA00023136"/>
    </source>
</evidence>
<keyword evidence="2" id="KW-0997">Cell inner membrane</keyword>
<keyword evidence="9" id="KW-1185">Reference proteome</keyword>
<sequence length="456" mass="50563">MKKSPVRLFLIAFTAILSCCSLLEVNAAENSVKGNGTPLNHETTAIPNPNNQIGQIVCISDIHLGIDDSYAECNKNRQPLVRFLNEVRQSPAVRELVIAGDLIDEWFIPAEVNTFNGGNQRNFVTALAHNNQPVINAFQQIINERRIKVTYLPGNHDLLITAGDVQSILPGITQARDVQGLGSYSPLGHPEIVIEHGHRYNFFCAPDPYSNQAIAKGSILPPGYFFTRIATQSVKEGKQGPGGILPIIPPGSKTLLMYEYWKQWHQLMTAFPIKAGLNDKIIKTGIDGYTLNYSINDLVPFQLKPRLIDVRLFKGIATEKAWDDRQKHNRVAVPISARNAITMADSNTETDSQAITQYFTNPASDKRIVIFGHTHDAKIIPFQKEKKNDKEANKIYANSGTWIDSKVDNNNIPIMTFVVVTPGKSGISAESVTLYRYLPDGTITQLATETLTSVKK</sequence>
<evidence type="ECO:0000259" key="7">
    <source>
        <dbReference type="Pfam" id="PF00149"/>
    </source>
</evidence>
<dbReference type="GO" id="GO:0009245">
    <property type="term" value="P:lipid A biosynthetic process"/>
    <property type="evidence" value="ECO:0007669"/>
    <property type="project" value="TreeGrafter"/>
</dbReference>
<feature type="signal peptide" evidence="6">
    <location>
        <begin position="1"/>
        <end position="27"/>
    </location>
</feature>
<dbReference type="PANTHER" id="PTHR34990">
    <property type="entry name" value="UDP-2,3-DIACYLGLUCOSAMINE HYDROLASE-RELATED"/>
    <property type="match status" value="1"/>
</dbReference>
<dbReference type="Gene3D" id="3.60.21.10">
    <property type="match status" value="1"/>
</dbReference>
<dbReference type="GO" id="GO:0046872">
    <property type="term" value="F:metal ion binding"/>
    <property type="evidence" value="ECO:0007669"/>
    <property type="project" value="UniProtKB-KW"/>
</dbReference>
<gene>
    <name evidence="8" type="ORF">CferDRAFT_0927</name>
</gene>
<dbReference type="InterPro" id="IPR043461">
    <property type="entry name" value="LpxH-like"/>
</dbReference>
<dbReference type="GO" id="GO:0008758">
    <property type="term" value="F:UDP-2,3-diacylglucosamine hydrolase activity"/>
    <property type="evidence" value="ECO:0007669"/>
    <property type="project" value="TreeGrafter"/>
</dbReference>
<evidence type="ECO:0000256" key="3">
    <source>
        <dbReference type="ARBA" id="ARBA00022723"/>
    </source>
</evidence>
<dbReference type="SUPFAM" id="SSF56300">
    <property type="entry name" value="Metallo-dependent phosphatases"/>
    <property type="match status" value="1"/>
</dbReference>
<dbReference type="InterPro" id="IPR004843">
    <property type="entry name" value="Calcineurin-like_PHP"/>
</dbReference>
<evidence type="ECO:0000256" key="6">
    <source>
        <dbReference type="SAM" id="SignalP"/>
    </source>
</evidence>
<evidence type="ECO:0000256" key="1">
    <source>
        <dbReference type="ARBA" id="ARBA00022475"/>
    </source>
</evidence>
<accession>Q0YRR6</accession>
<feature type="domain" description="Calcineurin-like phosphoesterase" evidence="7">
    <location>
        <begin position="56"/>
        <end position="198"/>
    </location>
</feature>
<evidence type="ECO:0000256" key="2">
    <source>
        <dbReference type="ARBA" id="ARBA00022519"/>
    </source>
</evidence>
<dbReference type="PROSITE" id="PS51257">
    <property type="entry name" value="PROKAR_LIPOPROTEIN"/>
    <property type="match status" value="1"/>
</dbReference>
<keyword evidence="1" id="KW-1003">Cell membrane</keyword>
<keyword evidence="5" id="KW-0464">Manganese</keyword>
<reference evidence="8 9" key="1">
    <citation type="submission" date="2006-07" db="EMBL/GenBank/DDBJ databases">
        <title>Annotation of the draft genome assembly of Chlorobium ferroxidans DSM 13031.</title>
        <authorList>
            <consortium name="US DOE Joint Genome Institute (JGI-ORNL)"/>
            <person name="Larimer F."/>
            <person name="Land M."/>
            <person name="Hauser L."/>
        </authorList>
    </citation>
    <scope>NUCLEOTIDE SEQUENCE [LARGE SCALE GENOMIC DNA]</scope>
    <source>
        <strain evidence="8 9">DSM 13031</strain>
    </source>
</reference>
<dbReference type="RefSeq" id="WP_006366355.1">
    <property type="nucleotide sequence ID" value="NZ_AASE01000009.1"/>
</dbReference>
<dbReference type="Proteomes" id="UP000004162">
    <property type="component" value="Unassembled WGS sequence"/>
</dbReference>
<keyword evidence="3" id="KW-0479">Metal-binding</keyword>
<dbReference type="AlphaFoldDB" id="Q0YRR6"/>
<organism evidence="8 9">
    <name type="scientific">Chlorobium ferrooxidans DSM 13031</name>
    <dbReference type="NCBI Taxonomy" id="377431"/>
    <lineage>
        <taxon>Bacteria</taxon>
        <taxon>Pseudomonadati</taxon>
        <taxon>Chlorobiota</taxon>
        <taxon>Chlorobiia</taxon>
        <taxon>Chlorobiales</taxon>
        <taxon>Chlorobiaceae</taxon>
        <taxon>Chlorobium/Pelodictyon group</taxon>
        <taxon>Chlorobium</taxon>
    </lineage>
</organism>
<evidence type="ECO:0000313" key="8">
    <source>
        <dbReference type="EMBL" id="EAT58953.1"/>
    </source>
</evidence>
<evidence type="ECO:0000313" key="9">
    <source>
        <dbReference type="Proteomes" id="UP000004162"/>
    </source>
</evidence>
<name>Q0YRR6_9CHLB</name>
<keyword evidence="6" id="KW-0732">Signal</keyword>
<reference evidence="8 9" key="2">
    <citation type="submission" date="2006-07" db="EMBL/GenBank/DDBJ databases">
        <title>Sequencing of the draft genome and assembly of Chlorobium ferroxidans DSM 13031.</title>
        <authorList>
            <consortium name="US DOE Joint Genome Institute (JGI-PGF)"/>
            <person name="Copeland A."/>
            <person name="Lucas S."/>
            <person name="Lapidus A."/>
            <person name="Barry K."/>
            <person name="Glavina del Rio T."/>
            <person name="Dalin E."/>
            <person name="Tice H."/>
            <person name="Bruce D."/>
            <person name="Pitluck S."/>
            <person name="Richardson P."/>
        </authorList>
    </citation>
    <scope>NUCLEOTIDE SEQUENCE [LARGE SCALE GENOMIC DNA]</scope>
    <source>
        <strain evidence="8 9">DSM 13031</strain>
    </source>
</reference>
<dbReference type="InterPro" id="IPR029052">
    <property type="entry name" value="Metallo-depent_PP-like"/>
</dbReference>